<reference evidence="1" key="1">
    <citation type="submission" date="2021-03" db="EMBL/GenBank/DDBJ databases">
        <title>novel species isolated from a fishpond in China.</title>
        <authorList>
            <person name="Lu H."/>
            <person name="Cai Z."/>
        </authorList>
    </citation>
    <scope>NUCLEOTIDE SEQUENCE</scope>
    <source>
        <strain evidence="1">JCM 30855</strain>
    </source>
</reference>
<organism evidence="1 2">
    <name type="scientific">Bowmanella dokdonensis</name>
    <dbReference type="NCBI Taxonomy" id="751969"/>
    <lineage>
        <taxon>Bacteria</taxon>
        <taxon>Pseudomonadati</taxon>
        <taxon>Pseudomonadota</taxon>
        <taxon>Gammaproteobacteria</taxon>
        <taxon>Alteromonadales</taxon>
        <taxon>Alteromonadaceae</taxon>
        <taxon>Bowmanella</taxon>
    </lineage>
</organism>
<evidence type="ECO:0000313" key="1">
    <source>
        <dbReference type="EMBL" id="MBN7826952.1"/>
    </source>
</evidence>
<evidence type="ECO:0000313" key="2">
    <source>
        <dbReference type="Proteomes" id="UP000664654"/>
    </source>
</evidence>
<dbReference type="EMBL" id="JAFKCV010000012">
    <property type="protein sequence ID" value="MBN7826952.1"/>
    <property type="molecule type" value="Genomic_DNA"/>
</dbReference>
<keyword evidence="2" id="KW-1185">Reference proteome</keyword>
<name>A0A939ISP6_9ALTE</name>
<dbReference type="Proteomes" id="UP000664654">
    <property type="component" value="Unassembled WGS sequence"/>
</dbReference>
<proteinExistence type="predicted"/>
<dbReference type="InterPro" id="IPR008023">
    <property type="entry name" value="DUF748"/>
</dbReference>
<accession>A0A939ISP6</accession>
<comment type="caution">
    <text evidence="1">The sequence shown here is derived from an EMBL/GenBank/DDBJ whole genome shotgun (WGS) entry which is preliminary data.</text>
</comment>
<protein>
    <submittedName>
        <fullName evidence="1">DUF748 domain-containing protein</fullName>
    </submittedName>
</protein>
<dbReference type="RefSeq" id="WP_206575064.1">
    <property type="nucleotide sequence ID" value="NZ_JAFKCV010000012.1"/>
</dbReference>
<dbReference type="Pfam" id="PF05359">
    <property type="entry name" value="DUF748"/>
    <property type="match status" value="1"/>
</dbReference>
<dbReference type="AlphaFoldDB" id="A0A939ISP6"/>
<gene>
    <name evidence="1" type="ORF">J0A66_17090</name>
</gene>
<sequence>MTRKRKFAVLIGFLLVLLAVRMAAPVLVEQRINQAIAEAEGLRGSISEVDLHLYRGAYRIRDVQLYSVNGVEVEPLISIDRVELSLLWSALIDGEVVAEMTFHQPKISVIQTPDKPVLGNEAVKDESTWITLANKLVPFSIDRLSIVDGTLLFKTSEKDKQASFHIGQLDGHILNITNSLELSDSLMAKVNLSGKVMDESRISIKGAYNPYETKPTFNLDMQMERLPVKRLDGLIRYYTPFDLEQGELDMAMEIASNQGEVNGYVKGGLHDVEVFDWEEDVEKDGDNPFQWIIEGITAALGAILESDKTGLVATRVPLEGSLNDLDTPLLPAIVGLFRNAFIEAYEMKIEDVIFAEFDD</sequence>